<sequence>MQSGQNVIETIGGFFSGGSRYQTEKIAVVVVYVLIVVATVIWVGMSPDSENELGAGYGFEILEPLNQQIFFLENKSDEDWNNVRVVLNRNYLYKVETIEAGARRVLRPDDFTYYYWVPRPWGRDSWETLETDAKPDSTGPMDLKPKLLEVRANEGRINIEIP</sequence>
<proteinExistence type="predicted"/>
<dbReference type="Proteomes" id="UP000321595">
    <property type="component" value="Chromosome"/>
</dbReference>
<dbReference type="AlphaFoldDB" id="A0A5B8XL74"/>
<dbReference type="KEGG" id="bbae:FRD01_00990"/>
<dbReference type="EMBL" id="CP042467">
    <property type="protein sequence ID" value="QED25861.1"/>
    <property type="molecule type" value="Genomic_DNA"/>
</dbReference>
<keyword evidence="1" id="KW-1133">Transmembrane helix</keyword>
<feature type="transmembrane region" description="Helical" evidence="1">
    <location>
        <begin position="26"/>
        <end position="45"/>
    </location>
</feature>
<evidence type="ECO:0000256" key="1">
    <source>
        <dbReference type="SAM" id="Phobius"/>
    </source>
</evidence>
<protein>
    <submittedName>
        <fullName evidence="2">Uncharacterized protein</fullName>
    </submittedName>
</protein>
<evidence type="ECO:0000313" key="2">
    <source>
        <dbReference type="EMBL" id="QED25861.1"/>
    </source>
</evidence>
<name>A0A5B8XL74_9DELT</name>
<accession>A0A5B8XL74</accession>
<keyword evidence="1" id="KW-0812">Transmembrane</keyword>
<keyword evidence="3" id="KW-1185">Reference proteome</keyword>
<reference evidence="2 3" key="1">
    <citation type="submission" date="2019-08" db="EMBL/GenBank/DDBJ databases">
        <authorList>
            <person name="Liang Q."/>
        </authorList>
    </citation>
    <scope>NUCLEOTIDE SEQUENCE [LARGE SCALE GENOMIC DNA]</scope>
    <source>
        <strain evidence="2 3">V1718</strain>
    </source>
</reference>
<evidence type="ECO:0000313" key="3">
    <source>
        <dbReference type="Proteomes" id="UP000321595"/>
    </source>
</evidence>
<keyword evidence="1" id="KW-0472">Membrane</keyword>
<dbReference type="RefSeq" id="WP_146956801.1">
    <property type="nucleotide sequence ID" value="NZ_CP042467.1"/>
</dbReference>
<organism evidence="2 3">
    <name type="scientific">Microvenator marinus</name>
    <dbReference type="NCBI Taxonomy" id="2600177"/>
    <lineage>
        <taxon>Bacteria</taxon>
        <taxon>Deltaproteobacteria</taxon>
        <taxon>Bradymonadales</taxon>
        <taxon>Microvenatoraceae</taxon>
        <taxon>Microvenator</taxon>
    </lineage>
</organism>
<dbReference type="OrthoDB" id="5506784at2"/>
<gene>
    <name evidence="2" type="ORF">FRD01_00990</name>
</gene>